<evidence type="ECO:0000313" key="3">
    <source>
        <dbReference type="EMBL" id="ATB27762.1"/>
    </source>
</evidence>
<evidence type="ECO:0000313" key="4">
    <source>
        <dbReference type="Proteomes" id="UP000217289"/>
    </source>
</evidence>
<dbReference type="SMART" id="SM00028">
    <property type="entry name" value="TPR"/>
    <property type="match status" value="7"/>
</dbReference>
<dbReference type="PANTHER" id="PTHR44809">
    <property type="match status" value="1"/>
</dbReference>
<dbReference type="AlphaFoldDB" id="A0A250I9C9"/>
<keyword evidence="4" id="KW-1185">Reference proteome</keyword>
<reference evidence="3 4" key="1">
    <citation type="submission" date="2017-06" db="EMBL/GenBank/DDBJ databases">
        <authorList>
            <person name="Kim H.J."/>
            <person name="Triplett B.A."/>
        </authorList>
    </citation>
    <scope>NUCLEOTIDE SEQUENCE [LARGE SCALE GENOMIC DNA]</scope>
    <source>
        <strain evidence="3 4">DSM 14713</strain>
    </source>
</reference>
<evidence type="ECO:0000256" key="2">
    <source>
        <dbReference type="SAM" id="MobiDB-lite"/>
    </source>
</evidence>
<organism evidence="3 4">
    <name type="scientific">Melittangium boletus DSM 14713</name>
    <dbReference type="NCBI Taxonomy" id="1294270"/>
    <lineage>
        <taxon>Bacteria</taxon>
        <taxon>Pseudomonadati</taxon>
        <taxon>Myxococcota</taxon>
        <taxon>Myxococcia</taxon>
        <taxon>Myxococcales</taxon>
        <taxon>Cystobacterineae</taxon>
        <taxon>Archangiaceae</taxon>
        <taxon>Melittangium</taxon>
    </lineage>
</organism>
<dbReference type="Gene3D" id="1.25.40.10">
    <property type="entry name" value="Tetratricopeptide repeat domain"/>
    <property type="match status" value="3"/>
</dbReference>
<dbReference type="PANTHER" id="PTHR44809:SF1">
    <property type="entry name" value="PROTEIN O-MANNOSYL-TRANSFERASE TMTC1"/>
    <property type="match status" value="1"/>
</dbReference>
<dbReference type="PROSITE" id="PS50005">
    <property type="entry name" value="TPR"/>
    <property type="match status" value="3"/>
</dbReference>
<dbReference type="InterPro" id="IPR011990">
    <property type="entry name" value="TPR-like_helical_dom_sf"/>
</dbReference>
<dbReference type="Pfam" id="PF13432">
    <property type="entry name" value="TPR_16"/>
    <property type="match status" value="1"/>
</dbReference>
<feature type="repeat" description="TPR" evidence="1">
    <location>
        <begin position="104"/>
        <end position="137"/>
    </location>
</feature>
<dbReference type="EMBL" id="CP022163">
    <property type="protein sequence ID" value="ATB27762.1"/>
    <property type="molecule type" value="Genomic_DNA"/>
</dbReference>
<keyword evidence="1" id="KW-0802">TPR repeat</keyword>
<protein>
    <submittedName>
        <fullName evidence="3">Uncharacterized protein</fullName>
    </submittedName>
</protein>
<feature type="region of interest" description="Disordered" evidence="2">
    <location>
        <begin position="365"/>
        <end position="390"/>
    </location>
</feature>
<name>A0A250I9C9_9BACT</name>
<feature type="repeat" description="TPR" evidence="1">
    <location>
        <begin position="138"/>
        <end position="171"/>
    </location>
</feature>
<accession>A0A250I9C9</accession>
<dbReference type="RefSeq" id="WP_095976518.1">
    <property type="nucleotide sequence ID" value="NZ_CP022163.1"/>
</dbReference>
<dbReference type="SUPFAM" id="SSF48452">
    <property type="entry name" value="TPR-like"/>
    <property type="match status" value="2"/>
</dbReference>
<dbReference type="OrthoDB" id="5380693at2"/>
<dbReference type="InterPro" id="IPR052943">
    <property type="entry name" value="TMTC_O-mannosyl-trnsfr"/>
</dbReference>
<sequence length="390" mass="41912">MTVSIHAAEGVRLMTQGMTGPAIQEFERALSENPKELTALLGLARLRLALSDDTKARELLRRVLEIHPTHTEALGHLARLDAEAGDERGVTVLKGLAGQLDAGFFEYLNLGRVLLARNVFEEAAAAFELARKQQPNNPHVLTYLGLALRGQGKSDEALAHFLKAASLTQHEHLPLLHAARLLAHKGQVPRALELMKQALSRAHDKSEVYPELIKLIILTGDPKGAARTAVEFRQVSPQNAEGAYLQGLATLLSGDPRGAEPALRDAITLAPDTVEGRVALANVRRILKDPAGEQKLLEEASKLDPKAPAPACDLAVIYLSKPGGSGRAQAVQVLTPPLAAHPEDPNLHLNMALALADSDKGRAREHARKALVSSQASNREQAERLLASLG</sequence>
<feature type="repeat" description="TPR" evidence="1">
    <location>
        <begin position="37"/>
        <end position="70"/>
    </location>
</feature>
<proteinExistence type="predicted"/>
<dbReference type="Proteomes" id="UP000217289">
    <property type="component" value="Chromosome"/>
</dbReference>
<dbReference type="InterPro" id="IPR019734">
    <property type="entry name" value="TPR_rpt"/>
</dbReference>
<gene>
    <name evidence="3" type="ORF">MEBOL_001207</name>
</gene>
<evidence type="ECO:0000256" key="1">
    <source>
        <dbReference type="PROSITE-ProRule" id="PRU00339"/>
    </source>
</evidence>
<dbReference type="KEGG" id="mbd:MEBOL_001207"/>
<dbReference type="Pfam" id="PF14559">
    <property type="entry name" value="TPR_19"/>
    <property type="match status" value="1"/>
</dbReference>